<dbReference type="Gene3D" id="3.40.190.150">
    <property type="entry name" value="Bordetella uptake gene, domain 1"/>
    <property type="match status" value="1"/>
</dbReference>
<reference evidence="2 3" key="1">
    <citation type="submission" date="2017-07" db="EMBL/GenBank/DDBJ databases">
        <title>Draft Genome Sequences of Select Purple Nonsulfur Bacteria.</title>
        <authorList>
            <person name="Lasarre B."/>
            <person name="Mckinlay J.B."/>
        </authorList>
    </citation>
    <scope>NUCLEOTIDE SEQUENCE [LARGE SCALE GENOMIC DNA]</scope>
    <source>
        <strain evidence="2 3">DSM 11907</strain>
    </source>
</reference>
<comment type="caution">
    <text evidence="2">The sequence shown here is derived from an EMBL/GenBank/DDBJ whole genome shotgun (WGS) entry which is preliminary data.</text>
</comment>
<sequence length="356" mass="37412">MRSTGIIHVATDLVGRLTAGRAARFEASPCGSRRAAMIGGAAALTWPLAGVYAREAVEAWPSRPITLIVPYPTGGANDMLGRLIGQKLAERLKQQVIVDNRPGAGTLIGASQAARAAPNGYTLFLGGFASNAVTPLLIKTDFHPVDDFAPIGLIGTAPMVVITHEASPYRTLKDVIDAARANPGRLTYGSSGNGSPLHMAGVSFCLKNKLDMAHVPYKGGSAHILDLMAGRLDVIFDSTTNATPLITGAKVRPIAVSAKARMPDFPDVPTFAEAGIPDVEVNGWYALYAPTRTPASILATLSAALQEALASPDVIERLRSVGVTPGTGTRRELADYTASEYAKYRALVRDGGIKVD</sequence>
<name>A0A327KER6_9BRAD</name>
<dbReference type="Proteomes" id="UP000248863">
    <property type="component" value="Unassembled WGS sequence"/>
</dbReference>
<gene>
    <name evidence="2" type="ORF">CH338_18075</name>
</gene>
<dbReference type="InterPro" id="IPR042100">
    <property type="entry name" value="Bug_dom1"/>
</dbReference>
<accession>A0A327KER6</accession>
<dbReference type="Gene3D" id="3.40.190.10">
    <property type="entry name" value="Periplasmic binding protein-like II"/>
    <property type="match status" value="1"/>
</dbReference>
<evidence type="ECO:0000313" key="2">
    <source>
        <dbReference type="EMBL" id="RAI36123.1"/>
    </source>
</evidence>
<dbReference type="PANTHER" id="PTHR42928">
    <property type="entry name" value="TRICARBOXYLATE-BINDING PROTEIN"/>
    <property type="match status" value="1"/>
</dbReference>
<dbReference type="EMBL" id="NPEU01000230">
    <property type="protein sequence ID" value="RAI36123.1"/>
    <property type="molecule type" value="Genomic_DNA"/>
</dbReference>
<organism evidence="2 3">
    <name type="scientific">Rhodoplanes elegans</name>
    <dbReference type="NCBI Taxonomy" id="29408"/>
    <lineage>
        <taxon>Bacteria</taxon>
        <taxon>Pseudomonadati</taxon>
        <taxon>Pseudomonadota</taxon>
        <taxon>Alphaproteobacteria</taxon>
        <taxon>Hyphomicrobiales</taxon>
        <taxon>Nitrobacteraceae</taxon>
        <taxon>Rhodoplanes</taxon>
    </lineage>
</organism>
<evidence type="ECO:0000256" key="1">
    <source>
        <dbReference type="ARBA" id="ARBA00006987"/>
    </source>
</evidence>
<dbReference type="SUPFAM" id="SSF53850">
    <property type="entry name" value="Periplasmic binding protein-like II"/>
    <property type="match status" value="1"/>
</dbReference>
<proteinExistence type="inferred from homology"/>
<dbReference type="PIRSF" id="PIRSF017082">
    <property type="entry name" value="YflP"/>
    <property type="match status" value="1"/>
</dbReference>
<evidence type="ECO:0000313" key="3">
    <source>
        <dbReference type="Proteomes" id="UP000248863"/>
    </source>
</evidence>
<dbReference type="InterPro" id="IPR005064">
    <property type="entry name" value="BUG"/>
</dbReference>
<protein>
    <recommendedName>
        <fullName evidence="4">ABC transporter substrate-binding protein</fullName>
    </recommendedName>
</protein>
<evidence type="ECO:0008006" key="4">
    <source>
        <dbReference type="Google" id="ProtNLM"/>
    </source>
</evidence>
<dbReference type="Pfam" id="PF03401">
    <property type="entry name" value="TctC"/>
    <property type="match status" value="1"/>
</dbReference>
<comment type="similarity">
    <text evidence="1">Belongs to the UPF0065 (bug) family.</text>
</comment>
<dbReference type="CDD" id="cd07012">
    <property type="entry name" value="PBP2_Bug_TTT"/>
    <property type="match status" value="1"/>
</dbReference>
<keyword evidence="3" id="KW-1185">Reference proteome</keyword>
<dbReference type="AlphaFoldDB" id="A0A327KER6"/>
<dbReference type="PANTHER" id="PTHR42928:SF5">
    <property type="entry name" value="BLR1237 PROTEIN"/>
    <property type="match status" value="1"/>
</dbReference>